<feature type="region of interest" description="Disordered" evidence="1">
    <location>
        <begin position="287"/>
        <end position="343"/>
    </location>
</feature>
<evidence type="ECO:0000313" key="2">
    <source>
        <dbReference type="EMBL" id="QHT06935.1"/>
    </source>
</evidence>
<feature type="compositionally biased region" description="Polar residues" evidence="1">
    <location>
        <begin position="331"/>
        <end position="343"/>
    </location>
</feature>
<evidence type="ECO:0000256" key="1">
    <source>
        <dbReference type="SAM" id="MobiDB-lite"/>
    </source>
</evidence>
<name>A0A6C0CTW4_9ZZZZ</name>
<accession>A0A6C0CTW4</accession>
<feature type="compositionally biased region" description="Polar residues" evidence="1">
    <location>
        <begin position="287"/>
        <end position="306"/>
    </location>
</feature>
<dbReference type="EMBL" id="MN739479">
    <property type="protein sequence ID" value="QHT06935.1"/>
    <property type="molecule type" value="Genomic_DNA"/>
</dbReference>
<proteinExistence type="predicted"/>
<organism evidence="2">
    <name type="scientific">viral metagenome</name>
    <dbReference type="NCBI Taxonomy" id="1070528"/>
    <lineage>
        <taxon>unclassified sequences</taxon>
        <taxon>metagenomes</taxon>
        <taxon>organismal metagenomes</taxon>
    </lineage>
</organism>
<reference evidence="2" key="1">
    <citation type="journal article" date="2020" name="Nature">
        <title>Giant virus diversity and host interactions through global metagenomics.</title>
        <authorList>
            <person name="Schulz F."/>
            <person name="Roux S."/>
            <person name="Paez-Espino D."/>
            <person name="Jungbluth S."/>
            <person name="Walsh D.A."/>
            <person name="Denef V.J."/>
            <person name="McMahon K.D."/>
            <person name="Konstantinidis K.T."/>
            <person name="Eloe-Fadrosh E.A."/>
            <person name="Kyrpides N.C."/>
            <person name="Woyke T."/>
        </authorList>
    </citation>
    <scope>NUCLEOTIDE SEQUENCE</scope>
    <source>
        <strain evidence="2">GVMAG-M-3300021962-46</strain>
    </source>
</reference>
<sequence length="343" mass="39514">MEDQRIYVFNQYYIDFLKKLKNDAKDKKDTSKSSRDVLRAIKKNYLNMDKLSKDYIQTVNSLNIFWTDYENIEEVLKMELKEEFQSLVLYQDITLQMVFEVFKDVYTLHHYLKIFNLFRATDLPVDKVMDVLKNLMIPEFDEKIKMIENDIIIKQILSIRLLYKQRTSSVLEDELKELESTSIGRLAKEIMSDINIHELQDSLQSGNLDILGSLQNPDSGFGKLVSSVSTKMMSKLASGEIQQEKLLEDALSLVSKLPNMIPGMNTGDMGGLGNIGSMLQQLQKMGMNPSNLSKNMSNAQKGSASSRMRHTARKQQMSERLKKKIREKAQPENNNQSEVVEDE</sequence>
<dbReference type="AlphaFoldDB" id="A0A6C0CTW4"/>
<protein>
    <submittedName>
        <fullName evidence="2">Uncharacterized protein</fullName>
    </submittedName>
</protein>